<keyword evidence="7" id="KW-1185">Reference proteome</keyword>
<evidence type="ECO:0000259" key="4">
    <source>
        <dbReference type="Pfam" id="PF02275"/>
    </source>
</evidence>
<dbReference type="InterPro" id="IPR040911">
    <property type="entry name" value="Exostosin_GT47"/>
</dbReference>
<feature type="domain" description="Exostosin GT47" evidence="5">
    <location>
        <begin position="910"/>
        <end position="1131"/>
    </location>
</feature>
<dbReference type="PANTHER" id="PTHR35527:SF2">
    <property type="entry name" value="HYDROLASE"/>
    <property type="match status" value="1"/>
</dbReference>
<dbReference type="Pfam" id="PF03016">
    <property type="entry name" value="Exostosin_GT47"/>
    <property type="match status" value="1"/>
</dbReference>
<evidence type="ECO:0000256" key="3">
    <source>
        <dbReference type="SAM" id="MobiDB-lite"/>
    </source>
</evidence>
<feature type="domain" description="Choloylglycine hydrolase/NAAA C-terminal" evidence="4">
    <location>
        <begin position="17"/>
        <end position="123"/>
    </location>
</feature>
<evidence type="ECO:0000259" key="5">
    <source>
        <dbReference type="Pfam" id="PF03016"/>
    </source>
</evidence>
<comment type="caution">
    <text evidence="6">The sequence shown here is derived from an EMBL/GenBank/DDBJ whole genome shotgun (WGS) entry which is preliminary data.</text>
</comment>
<proteinExistence type="inferred from homology"/>
<sequence>MNIFHIPPTDFELKFPFEGMNEVGLTISALYFEQSVYEQSQPGKPDLYSLAVLPAILANCSSVEDAIQLLESVSVVAPILPNVPAETAVFHWAITDASGRSVVVEYLQGKRNIVENHPRDLAESEHRERAPRRAPDRSHATSREQRRVDLSPNYPLHNDFMQVKVDDDLGVVPRPIGHGWNLFGLPGDTTSPSRFIRLFYLRAYAMKANPVKNFDDAVVLGTALLNNVFIPFGPVAADPRAMGDGPEFTDYGVLKRASDADSRPVSRGKELSKLRLGVVARFSADVISDRPLDLAALPATPSLLGMVSVVSGEIIEEIQKPSNEGAFFVLPSQLNGAEYPMHNYVVEQINKYKLDKTGGPRGQLAVHPAVGQFILDNAASDKRSGLDAAQKVLLDAKAATSWPTGYSLYVKNGYMGVPSCPKANQDHVLRCLEASLHHMRCICAKDVPSCGLRPDLQGPSTTKHKVSMVYASAIPVKAYLNAGNLDVPFQEEVGRLVIVSQYFGALRLAYEAAKPGTKQKIFLMPLGGGVFNNRAEVILGALGTALDLLAQHLKVDPAARLDVQLLAFRGSVGEQDRLTKIIQLLVPATAPVAPAAAAAATTPAAPTDFTATASSTAAAASAVPYRAVSDSLNEALVTQRTRGPMPLALDMALNVRPKTMRDDSCLTVHYLTGPAYCYWPLKPLRPDATLNFLSPTAIAQVTPGILSLLLWKFGLAAPSLRQVFEHWSCEEQAGCNKMVGHALEPGEAFEAEQQLLAKEIMGIFDGGNATCRSSLSCCTGSAATVSQELWSHVKAFAPNYHVRELLDSTPRMLERHYTFYNLWDRMKRAGSMQVFAADCYFGVVAMLLNALPAIEFEDGLSTAQEIFLTAVEMLERNNDTEGANWTIPREPLELQMPFFLGLLPNNCAGSKLRIYVYDTQSFSVGSIFCSAGQWGVEVLLHRYFASSTCRTTNPEEADLFLVPDYRACHLHLAPTYMHKGLTRIEGDDYHSQIIRNHKDKYRHPDQAEAQFQELLKSLKYFDRKQGMDHIFIFSDQGFIVNFTHTFPSWRDHIAHSIFLTTEAFTPGCGPSCFSPWKDAVIPGHIDMERFERIASFNQPTSNRSFLFNFHGRLPVNHDYYEKVSVRKALLQFERLADVSVGGFIEEYFEVMGSLERKSLGEDPQNGSAGSHM</sequence>
<dbReference type="EMBL" id="CAXAMM010037335">
    <property type="protein sequence ID" value="CAK9077000.1"/>
    <property type="molecule type" value="Genomic_DNA"/>
</dbReference>
<dbReference type="InterPro" id="IPR029055">
    <property type="entry name" value="Ntn_hydrolases_N"/>
</dbReference>
<dbReference type="Proteomes" id="UP001642464">
    <property type="component" value="Unassembled WGS sequence"/>
</dbReference>
<evidence type="ECO:0000313" key="7">
    <source>
        <dbReference type="Proteomes" id="UP001642464"/>
    </source>
</evidence>
<dbReference type="SUPFAM" id="SSF56235">
    <property type="entry name" value="N-terminal nucleophile aminohydrolases (Ntn hydrolases)"/>
    <property type="match status" value="2"/>
</dbReference>
<reference evidence="6 7" key="1">
    <citation type="submission" date="2024-02" db="EMBL/GenBank/DDBJ databases">
        <authorList>
            <person name="Chen Y."/>
            <person name="Shah S."/>
            <person name="Dougan E. K."/>
            <person name="Thang M."/>
            <person name="Chan C."/>
        </authorList>
    </citation>
    <scope>NUCLEOTIDE SEQUENCE [LARGE SCALE GENOMIC DNA]</scope>
</reference>
<accession>A0ABP0PQJ6</accession>
<dbReference type="InterPro" id="IPR052193">
    <property type="entry name" value="Peptidase_C59"/>
</dbReference>
<name>A0ABP0PQJ6_9DINO</name>
<dbReference type="GO" id="GO:0016787">
    <property type="term" value="F:hydrolase activity"/>
    <property type="evidence" value="ECO:0007669"/>
    <property type="project" value="UniProtKB-KW"/>
</dbReference>
<keyword evidence="2 6" id="KW-0378">Hydrolase</keyword>
<organism evidence="6 7">
    <name type="scientific">Durusdinium trenchii</name>
    <dbReference type="NCBI Taxonomy" id="1381693"/>
    <lineage>
        <taxon>Eukaryota</taxon>
        <taxon>Sar</taxon>
        <taxon>Alveolata</taxon>
        <taxon>Dinophyceae</taxon>
        <taxon>Suessiales</taxon>
        <taxon>Symbiodiniaceae</taxon>
        <taxon>Durusdinium</taxon>
    </lineage>
</organism>
<feature type="region of interest" description="Disordered" evidence="3">
    <location>
        <begin position="117"/>
        <end position="151"/>
    </location>
</feature>
<feature type="domain" description="Choloylglycine hydrolase/NAAA C-terminal" evidence="4">
    <location>
        <begin position="174"/>
        <end position="238"/>
    </location>
</feature>
<dbReference type="InterPro" id="IPR029132">
    <property type="entry name" value="CBAH/NAAA_C"/>
</dbReference>
<protein>
    <submittedName>
        <fullName evidence="6">Conjugated bile acid hydrolase (CBAH) (Bile salt hydrolase) (BSH) (CBAH-1) (Choloylglycine hydrolase)</fullName>
    </submittedName>
</protein>
<evidence type="ECO:0000256" key="2">
    <source>
        <dbReference type="ARBA" id="ARBA00022801"/>
    </source>
</evidence>
<evidence type="ECO:0000256" key="1">
    <source>
        <dbReference type="ARBA" id="ARBA00006625"/>
    </source>
</evidence>
<dbReference type="Gene3D" id="3.60.60.10">
    <property type="entry name" value="Penicillin V Acylase, Chain A"/>
    <property type="match status" value="1"/>
</dbReference>
<dbReference type="Pfam" id="PF02275">
    <property type="entry name" value="CBAH"/>
    <property type="match status" value="2"/>
</dbReference>
<feature type="compositionally biased region" description="Basic and acidic residues" evidence="3">
    <location>
        <begin position="117"/>
        <end position="149"/>
    </location>
</feature>
<gene>
    <name evidence="6" type="ORF">SCF082_LOCUS37017</name>
</gene>
<evidence type="ECO:0000313" key="6">
    <source>
        <dbReference type="EMBL" id="CAK9077000.1"/>
    </source>
</evidence>
<comment type="similarity">
    <text evidence="1">Belongs to the peptidase C59 family.</text>
</comment>
<dbReference type="PANTHER" id="PTHR35527">
    <property type="entry name" value="CHOLOYLGLYCINE HYDROLASE"/>
    <property type="match status" value="1"/>
</dbReference>